<evidence type="ECO:0000313" key="1">
    <source>
        <dbReference type="EMBL" id="KAJ8684361.1"/>
    </source>
</evidence>
<comment type="caution">
    <text evidence="1">The sequence shown here is derived from an EMBL/GenBank/DDBJ whole genome shotgun (WGS) entry which is preliminary data.</text>
</comment>
<proteinExistence type="predicted"/>
<dbReference type="EMBL" id="CM056741">
    <property type="protein sequence ID" value="KAJ8684361.1"/>
    <property type="molecule type" value="Genomic_DNA"/>
</dbReference>
<accession>A0ACC2PMV4</accession>
<keyword evidence="2" id="KW-1185">Reference proteome</keyword>
<sequence length="115" mass="12823">MRDQTTARPAAISIVMRVGTQGTLEKRWGQGAATPPLSQNRYTYNESDKRVFACTEGAELGNRVANQEEPKVGQEREALCHWPSHSYSLDRGHWVIGFLAEPYSISGSWRGEGQT</sequence>
<evidence type="ECO:0000313" key="2">
    <source>
        <dbReference type="Proteomes" id="UP001239111"/>
    </source>
</evidence>
<name>A0ACC2PMV4_9HYME</name>
<gene>
    <name evidence="1" type="ORF">QAD02_020153</name>
</gene>
<protein>
    <submittedName>
        <fullName evidence="1">Uncharacterized protein</fullName>
    </submittedName>
</protein>
<dbReference type="Proteomes" id="UP001239111">
    <property type="component" value="Chromosome 1"/>
</dbReference>
<reference evidence="1" key="1">
    <citation type="submission" date="2023-04" db="EMBL/GenBank/DDBJ databases">
        <title>A chromosome-level genome assembly of the parasitoid wasp Eretmocerus hayati.</title>
        <authorList>
            <person name="Zhong Y."/>
            <person name="Liu S."/>
            <person name="Liu Y."/>
        </authorList>
    </citation>
    <scope>NUCLEOTIDE SEQUENCE</scope>
    <source>
        <strain evidence="1">ZJU_SS_LIU_2023</strain>
    </source>
</reference>
<organism evidence="1 2">
    <name type="scientific">Eretmocerus hayati</name>
    <dbReference type="NCBI Taxonomy" id="131215"/>
    <lineage>
        <taxon>Eukaryota</taxon>
        <taxon>Metazoa</taxon>
        <taxon>Ecdysozoa</taxon>
        <taxon>Arthropoda</taxon>
        <taxon>Hexapoda</taxon>
        <taxon>Insecta</taxon>
        <taxon>Pterygota</taxon>
        <taxon>Neoptera</taxon>
        <taxon>Endopterygota</taxon>
        <taxon>Hymenoptera</taxon>
        <taxon>Apocrita</taxon>
        <taxon>Proctotrupomorpha</taxon>
        <taxon>Chalcidoidea</taxon>
        <taxon>Aphelinidae</taxon>
        <taxon>Aphelininae</taxon>
        <taxon>Eretmocerus</taxon>
    </lineage>
</organism>